<dbReference type="OrthoDB" id="10039566at2759"/>
<gene>
    <name evidence="3" type="ORF">FA15DRAFT_665510</name>
</gene>
<feature type="compositionally biased region" description="Pro residues" evidence="1">
    <location>
        <begin position="505"/>
        <end position="515"/>
    </location>
</feature>
<proteinExistence type="predicted"/>
<dbReference type="Proteomes" id="UP000307440">
    <property type="component" value="Unassembled WGS sequence"/>
</dbReference>
<evidence type="ECO:0000313" key="3">
    <source>
        <dbReference type="EMBL" id="TFK28291.1"/>
    </source>
</evidence>
<keyword evidence="2" id="KW-1133">Transmembrane helix</keyword>
<evidence type="ECO:0000256" key="1">
    <source>
        <dbReference type="SAM" id="MobiDB-lite"/>
    </source>
</evidence>
<feature type="transmembrane region" description="Helical" evidence="2">
    <location>
        <begin position="64"/>
        <end position="90"/>
    </location>
</feature>
<keyword evidence="2" id="KW-0472">Membrane</keyword>
<name>A0A5C3LIB6_COPMA</name>
<evidence type="ECO:0000313" key="4">
    <source>
        <dbReference type="Proteomes" id="UP000307440"/>
    </source>
</evidence>
<feature type="region of interest" description="Disordered" evidence="1">
    <location>
        <begin position="1"/>
        <end position="23"/>
    </location>
</feature>
<keyword evidence="2" id="KW-0812">Transmembrane</keyword>
<keyword evidence="4" id="KW-1185">Reference proteome</keyword>
<dbReference type="STRING" id="230819.A0A5C3LIB6"/>
<organism evidence="3 4">
    <name type="scientific">Coprinopsis marcescibilis</name>
    <name type="common">Agaric fungus</name>
    <name type="synonym">Psathyrella marcescibilis</name>
    <dbReference type="NCBI Taxonomy" id="230819"/>
    <lineage>
        <taxon>Eukaryota</taxon>
        <taxon>Fungi</taxon>
        <taxon>Dikarya</taxon>
        <taxon>Basidiomycota</taxon>
        <taxon>Agaricomycotina</taxon>
        <taxon>Agaricomycetes</taxon>
        <taxon>Agaricomycetidae</taxon>
        <taxon>Agaricales</taxon>
        <taxon>Agaricineae</taxon>
        <taxon>Psathyrellaceae</taxon>
        <taxon>Coprinopsis</taxon>
    </lineage>
</organism>
<reference evidence="3 4" key="1">
    <citation type="journal article" date="2019" name="Nat. Ecol. Evol.">
        <title>Megaphylogeny resolves global patterns of mushroom evolution.</title>
        <authorList>
            <person name="Varga T."/>
            <person name="Krizsan K."/>
            <person name="Foldi C."/>
            <person name="Dima B."/>
            <person name="Sanchez-Garcia M."/>
            <person name="Sanchez-Ramirez S."/>
            <person name="Szollosi G.J."/>
            <person name="Szarkandi J.G."/>
            <person name="Papp V."/>
            <person name="Albert L."/>
            <person name="Andreopoulos W."/>
            <person name="Angelini C."/>
            <person name="Antonin V."/>
            <person name="Barry K.W."/>
            <person name="Bougher N.L."/>
            <person name="Buchanan P."/>
            <person name="Buyck B."/>
            <person name="Bense V."/>
            <person name="Catcheside P."/>
            <person name="Chovatia M."/>
            <person name="Cooper J."/>
            <person name="Damon W."/>
            <person name="Desjardin D."/>
            <person name="Finy P."/>
            <person name="Geml J."/>
            <person name="Haridas S."/>
            <person name="Hughes K."/>
            <person name="Justo A."/>
            <person name="Karasinski D."/>
            <person name="Kautmanova I."/>
            <person name="Kiss B."/>
            <person name="Kocsube S."/>
            <person name="Kotiranta H."/>
            <person name="LaButti K.M."/>
            <person name="Lechner B.E."/>
            <person name="Liimatainen K."/>
            <person name="Lipzen A."/>
            <person name="Lukacs Z."/>
            <person name="Mihaltcheva S."/>
            <person name="Morgado L.N."/>
            <person name="Niskanen T."/>
            <person name="Noordeloos M.E."/>
            <person name="Ohm R.A."/>
            <person name="Ortiz-Santana B."/>
            <person name="Ovrebo C."/>
            <person name="Racz N."/>
            <person name="Riley R."/>
            <person name="Savchenko A."/>
            <person name="Shiryaev A."/>
            <person name="Soop K."/>
            <person name="Spirin V."/>
            <person name="Szebenyi C."/>
            <person name="Tomsovsky M."/>
            <person name="Tulloss R.E."/>
            <person name="Uehling J."/>
            <person name="Grigoriev I.V."/>
            <person name="Vagvolgyi C."/>
            <person name="Papp T."/>
            <person name="Martin F.M."/>
            <person name="Miettinen O."/>
            <person name="Hibbett D.S."/>
            <person name="Nagy L.G."/>
        </authorList>
    </citation>
    <scope>NUCLEOTIDE SEQUENCE [LARGE SCALE GENOMIC DNA]</scope>
    <source>
        <strain evidence="3 4">CBS 121175</strain>
    </source>
</reference>
<sequence>MSEPDQPDDPQPQQQDRKGKGRAIILEPSEHTPLLGGTSQIPWTVVTDAEEDSSRAQRTLRARLTTVFLVSLLICIVFFVFLALLAWSYAARAADLTPQDILNNDLVFEGPDKVELHNITDDGGMWLTVHGRIGVDAGDAMGFNTDPNDGALTRLWKKIGRQSVRTLDSVSVDLSTVTVLPEFSQFDALAKLFILPLVVPLAVDPATDGSWLRPVSIPVLVYPSTDPKLITKFLKESWRHGYFAVRADVDNVLVRGGTWKNPTWRTKFHGKLSNIRTSLRLKVPPIRGLPAPGSDSPLPDPAKLITLKSFGLASSDSHLSIHAKASVPNPAPDSLQFTSPALPFVVSILDEKNTPFPVASVTASPFSLTHPNITLDLTGRVHPLQQSTLPHLSHFLMHFLNGESNRIRISPSDFPSLAVTTVFPGPDPRPHLLRNITIQDMKLKTKGGSGGFLASGKVVVNLVLPKGMKIGLDVKKVLPDVLVFDGEVPIGQENDTESLWGRTKQPPPTQPLPDPLPEKAFGRIRPEDWLEAVSEPDDEQDPEDGSAYRIEAKVVDVPLEVLPGRQKEFSNFVSKVIFTSDGALAGLQGTAAVQVKVQGLPVRNGGDHGKDGPSHLNLEGLPFTGSVRINKKSLLQGVGHEVDDKVEEHWKEVLEWLKREWGIEVNSPRPHLRV</sequence>
<dbReference type="EMBL" id="ML210157">
    <property type="protein sequence ID" value="TFK28291.1"/>
    <property type="molecule type" value="Genomic_DNA"/>
</dbReference>
<evidence type="ECO:0008006" key="5">
    <source>
        <dbReference type="Google" id="ProtNLM"/>
    </source>
</evidence>
<accession>A0A5C3LIB6</accession>
<feature type="region of interest" description="Disordered" evidence="1">
    <location>
        <begin position="493"/>
        <end position="520"/>
    </location>
</feature>
<evidence type="ECO:0000256" key="2">
    <source>
        <dbReference type="SAM" id="Phobius"/>
    </source>
</evidence>
<protein>
    <recommendedName>
        <fullName evidence="5">Pre-rRNA processing protein</fullName>
    </recommendedName>
</protein>
<dbReference type="AlphaFoldDB" id="A0A5C3LIB6"/>